<evidence type="ECO:0000256" key="1">
    <source>
        <dbReference type="SAM" id="Phobius"/>
    </source>
</evidence>
<sequence>MSHKYLSFTAVRYESGDVFGFLLAWCSLIPHVVIVAQVTAFLLAESHRRRLQAGTLLAGQVLNETVNSALKKIIRQPRPLGTNRDDFGMPSSHAQFMGFLLVAAMIMLPRVHPSVGQRLTIWIVRLGVMASTLFAAFSRYPSRHHSES</sequence>
<feature type="transmembrane region" description="Helical" evidence="1">
    <location>
        <begin position="119"/>
        <end position="137"/>
    </location>
</feature>
<evidence type="ECO:0000313" key="2">
    <source>
        <dbReference type="EMBL" id="PJF18522.1"/>
    </source>
</evidence>
<keyword evidence="1" id="KW-0472">Membrane</keyword>
<feature type="transmembrane region" description="Helical" evidence="1">
    <location>
        <begin position="94"/>
        <end position="113"/>
    </location>
</feature>
<dbReference type="OrthoDB" id="302705at2759"/>
<organism evidence="2 3">
    <name type="scientific">Paramicrosporidium saccamoebae</name>
    <dbReference type="NCBI Taxonomy" id="1246581"/>
    <lineage>
        <taxon>Eukaryota</taxon>
        <taxon>Fungi</taxon>
        <taxon>Fungi incertae sedis</taxon>
        <taxon>Cryptomycota</taxon>
        <taxon>Cryptomycota incertae sedis</taxon>
        <taxon>Paramicrosporidium</taxon>
    </lineage>
</organism>
<dbReference type="EMBL" id="MTSL01000117">
    <property type="protein sequence ID" value="PJF18522.1"/>
    <property type="molecule type" value="Genomic_DNA"/>
</dbReference>
<dbReference type="InterPro" id="IPR036938">
    <property type="entry name" value="PAP2/HPO_sf"/>
</dbReference>
<keyword evidence="1" id="KW-0812">Transmembrane</keyword>
<dbReference type="Proteomes" id="UP000240830">
    <property type="component" value="Unassembled WGS sequence"/>
</dbReference>
<comment type="caution">
    <text evidence="2">The sequence shown here is derived from an EMBL/GenBank/DDBJ whole genome shotgun (WGS) entry which is preliminary data.</text>
</comment>
<accession>A0A2H9TLA8</accession>
<dbReference type="STRING" id="1246581.A0A2H9TLA8"/>
<proteinExistence type="predicted"/>
<keyword evidence="1" id="KW-1133">Transmembrane helix</keyword>
<reference evidence="2 3" key="1">
    <citation type="submission" date="2016-10" db="EMBL/GenBank/DDBJ databases">
        <title>The genome of Paramicrosporidium saccamoebae is the missing link in understanding Cryptomycota and Microsporidia evolution.</title>
        <authorList>
            <person name="Quandt C.A."/>
            <person name="Beaudet D."/>
            <person name="Corsaro D."/>
            <person name="Michel R."/>
            <person name="Corradi N."/>
            <person name="James T."/>
        </authorList>
    </citation>
    <scope>NUCLEOTIDE SEQUENCE [LARGE SCALE GENOMIC DNA]</scope>
    <source>
        <strain evidence="2 3">KSL3</strain>
    </source>
</reference>
<dbReference type="SUPFAM" id="SSF48317">
    <property type="entry name" value="Acid phosphatase/Vanadium-dependent haloperoxidase"/>
    <property type="match status" value="1"/>
</dbReference>
<protein>
    <submittedName>
        <fullName evidence="2">Uncharacterized protein</fullName>
    </submittedName>
</protein>
<dbReference type="AlphaFoldDB" id="A0A2H9TLA8"/>
<keyword evidence="3" id="KW-1185">Reference proteome</keyword>
<evidence type="ECO:0000313" key="3">
    <source>
        <dbReference type="Proteomes" id="UP000240830"/>
    </source>
</evidence>
<feature type="transmembrane region" description="Helical" evidence="1">
    <location>
        <begin position="20"/>
        <end position="44"/>
    </location>
</feature>
<dbReference type="UniPathway" id="UPA00378"/>
<gene>
    <name evidence="2" type="ORF">PSACC_01646</name>
</gene>
<name>A0A2H9TLA8_9FUNG</name>